<keyword evidence="5 8" id="KW-0658">Purine biosynthesis</keyword>
<accession>A0A8G2L7H5</accession>
<sequence length="203" mass="23077">MSFENIIYLIKIQNEMKIYIIDNGGQWTHREWRTVRDLGVDSTIVPNTVDADVLADADGIILSGGPASIESEMSKLGNIKEYMHRYNYPVLGICVGAQFIAIDSGGRVSKALHAEYGKKIVNFTSKDGIFYNVPDSINAWENHNDEIKSISDDYIICAYSDTCRVQAFYHKNRDIFGVQFHPEVNNTEHGTTIFKNFIEKCRR</sequence>
<dbReference type="PANTHER" id="PTHR11922">
    <property type="entry name" value="GMP SYNTHASE-RELATED"/>
    <property type="match status" value="1"/>
</dbReference>
<gene>
    <name evidence="8" type="primary">guaAA</name>
    <name evidence="10" type="ORF">SAMN02745355_0918</name>
</gene>
<keyword evidence="6 8" id="KW-0067">ATP-binding</keyword>
<dbReference type="InterPro" id="IPR017926">
    <property type="entry name" value="GATASE"/>
</dbReference>
<evidence type="ECO:0000256" key="7">
    <source>
        <dbReference type="ARBA" id="ARBA00022962"/>
    </source>
</evidence>
<feature type="active site" description="Nucleophile" evidence="8">
    <location>
        <position position="94"/>
    </location>
</feature>
<dbReference type="NCBIfam" id="TIGR00888">
    <property type="entry name" value="guaA_Nterm"/>
    <property type="match status" value="1"/>
</dbReference>
<organism evidence="10 11">
    <name type="scientific">Picrophilus torridus (strain ATCC 700027 / DSM 9790 / JCM 10055 / NBRC 100828 / KAW 2/3)</name>
    <dbReference type="NCBI Taxonomy" id="1122961"/>
    <lineage>
        <taxon>Archaea</taxon>
        <taxon>Methanobacteriati</taxon>
        <taxon>Thermoplasmatota</taxon>
        <taxon>Thermoplasmata</taxon>
        <taxon>Thermoplasmatales</taxon>
        <taxon>Picrophilaceae</taxon>
        <taxon>Picrophilus</taxon>
    </lineage>
</organism>
<dbReference type="UniPathway" id="UPA00189">
    <property type="reaction ID" value="UER00296"/>
</dbReference>
<dbReference type="SUPFAM" id="SSF52317">
    <property type="entry name" value="Class I glutamine amidotransferase-like"/>
    <property type="match status" value="1"/>
</dbReference>
<comment type="subunit">
    <text evidence="8">Heterodimer composed of a glutamine amidotransferase subunit (A) and a GMP-binding subunit (B).</text>
</comment>
<proteinExistence type="inferred from homology"/>
<dbReference type="PRINTS" id="PR00097">
    <property type="entry name" value="ANTSNTHASEII"/>
</dbReference>
<feature type="active site" evidence="8">
    <location>
        <position position="183"/>
    </location>
</feature>
<name>A0A8G2L7H5_PICTO</name>
<dbReference type="FunFam" id="3.40.50.880:FF:000047">
    <property type="entry name" value="GMP synthase [glutamine-hydrolyzing] subunit A"/>
    <property type="match status" value="1"/>
</dbReference>
<dbReference type="GO" id="GO:0005829">
    <property type="term" value="C:cytosol"/>
    <property type="evidence" value="ECO:0007669"/>
    <property type="project" value="TreeGrafter"/>
</dbReference>
<dbReference type="Pfam" id="PF00117">
    <property type="entry name" value="GATase"/>
    <property type="match status" value="1"/>
</dbReference>
<keyword evidence="11" id="KW-1185">Reference proteome</keyword>
<evidence type="ECO:0000313" key="10">
    <source>
        <dbReference type="EMBL" id="SMD31000.1"/>
    </source>
</evidence>
<dbReference type="AlphaFoldDB" id="A0A8G2L7H5"/>
<dbReference type="PROSITE" id="PS51273">
    <property type="entry name" value="GATASE_TYPE_1"/>
    <property type="match status" value="1"/>
</dbReference>
<comment type="caution">
    <text evidence="10">The sequence shown here is derived from an EMBL/GenBank/DDBJ whole genome shotgun (WGS) entry which is preliminary data.</text>
</comment>
<dbReference type="NCBIfam" id="NF001975">
    <property type="entry name" value="PRK00758.1"/>
    <property type="match status" value="1"/>
</dbReference>
<dbReference type="EMBL" id="FWYE01000002">
    <property type="protein sequence ID" value="SMD31000.1"/>
    <property type="molecule type" value="Genomic_DNA"/>
</dbReference>
<evidence type="ECO:0000259" key="9">
    <source>
        <dbReference type="Pfam" id="PF00117"/>
    </source>
</evidence>
<evidence type="ECO:0000256" key="5">
    <source>
        <dbReference type="ARBA" id="ARBA00022755"/>
    </source>
</evidence>
<dbReference type="InterPro" id="IPR023686">
    <property type="entry name" value="GMP_synthase_A"/>
</dbReference>
<dbReference type="Proteomes" id="UP000192315">
    <property type="component" value="Unassembled WGS sequence"/>
</dbReference>
<dbReference type="HAMAP" id="MF_01510">
    <property type="entry name" value="GMP_synthase_A"/>
    <property type="match status" value="1"/>
</dbReference>
<evidence type="ECO:0000256" key="1">
    <source>
        <dbReference type="ARBA" id="ARBA00002332"/>
    </source>
</evidence>
<dbReference type="InterPro" id="IPR029062">
    <property type="entry name" value="Class_I_gatase-like"/>
</dbReference>
<comment type="pathway">
    <text evidence="8">Purine metabolism; GMP biosynthesis; GMP from XMP (L-Gln route): step 1/1.</text>
</comment>
<keyword evidence="3 8" id="KW-0547">Nucleotide-binding</keyword>
<feature type="active site" evidence="8">
    <location>
        <position position="181"/>
    </location>
</feature>
<dbReference type="GO" id="GO:0003921">
    <property type="term" value="F:GMP synthase activity"/>
    <property type="evidence" value="ECO:0007669"/>
    <property type="project" value="TreeGrafter"/>
</dbReference>
<evidence type="ECO:0000256" key="4">
    <source>
        <dbReference type="ARBA" id="ARBA00022749"/>
    </source>
</evidence>
<evidence type="ECO:0000256" key="2">
    <source>
        <dbReference type="ARBA" id="ARBA00022598"/>
    </source>
</evidence>
<evidence type="ECO:0000256" key="3">
    <source>
        <dbReference type="ARBA" id="ARBA00022741"/>
    </source>
</evidence>
<feature type="domain" description="Glutamine amidotransferase" evidence="9">
    <location>
        <begin position="20"/>
        <end position="200"/>
    </location>
</feature>
<comment type="catalytic activity">
    <reaction evidence="8">
        <text>XMP + L-glutamine + ATP + H2O = GMP + L-glutamate + AMP + diphosphate + 2 H(+)</text>
        <dbReference type="Rhea" id="RHEA:11680"/>
        <dbReference type="ChEBI" id="CHEBI:15377"/>
        <dbReference type="ChEBI" id="CHEBI:15378"/>
        <dbReference type="ChEBI" id="CHEBI:29985"/>
        <dbReference type="ChEBI" id="CHEBI:30616"/>
        <dbReference type="ChEBI" id="CHEBI:33019"/>
        <dbReference type="ChEBI" id="CHEBI:57464"/>
        <dbReference type="ChEBI" id="CHEBI:58115"/>
        <dbReference type="ChEBI" id="CHEBI:58359"/>
        <dbReference type="ChEBI" id="CHEBI:456215"/>
        <dbReference type="EC" id="6.3.5.2"/>
    </reaction>
</comment>
<comment type="function">
    <text evidence="1 8">Catalyzes the synthesis of GMP from XMP.</text>
</comment>
<evidence type="ECO:0000256" key="6">
    <source>
        <dbReference type="ARBA" id="ARBA00022840"/>
    </source>
</evidence>
<dbReference type="PRINTS" id="PR00099">
    <property type="entry name" value="CPSGATASE"/>
</dbReference>
<dbReference type="PANTHER" id="PTHR11922:SF2">
    <property type="entry name" value="GMP SYNTHASE [GLUTAMINE-HYDROLYZING]"/>
    <property type="match status" value="1"/>
</dbReference>
<evidence type="ECO:0000313" key="11">
    <source>
        <dbReference type="Proteomes" id="UP000192315"/>
    </source>
</evidence>
<dbReference type="EC" id="6.3.5.2" evidence="8"/>
<dbReference type="InterPro" id="IPR004739">
    <property type="entry name" value="GMP_synth_GATase"/>
</dbReference>
<keyword evidence="4 8" id="KW-0332">GMP biosynthesis</keyword>
<dbReference type="Gene3D" id="3.40.50.880">
    <property type="match status" value="1"/>
</dbReference>
<dbReference type="PRINTS" id="PR00096">
    <property type="entry name" value="GATASE"/>
</dbReference>
<reference evidence="10 11" key="1">
    <citation type="submission" date="2017-04" db="EMBL/GenBank/DDBJ databases">
        <authorList>
            <person name="Varghese N."/>
            <person name="Submissions S."/>
        </authorList>
    </citation>
    <scope>NUCLEOTIDE SEQUENCE [LARGE SCALE GENOMIC DNA]</scope>
    <source>
        <strain evidence="10 11">DSM 9789</strain>
    </source>
</reference>
<keyword evidence="7 8" id="KW-0315">Glutamine amidotransferase</keyword>
<dbReference type="GO" id="GO:0005524">
    <property type="term" value="F:ATP binding"/>
    <property type="evidence" value="ECO:0007669"/>
    <property type="project" value="UniProtKB-KW"/>
</dbReference>
<keyword evidence="2 8" id="KW-0436">Ligase</keyword>
<protein>
    <recommendedName>
        <fullName evidence="8">GMP synthase [glutamine-hydrolyzing] subunit A</fullName>
        <ecNumber evidence="8">6.3.5.2</ecNumber>
    </recommendedName>
    <alternativeName>
        <fullName evidence="8">Glutamine amidotransferase</fullName>
    </alternativeName>
</protein>
<evidence type="ECO:0000256" key="8">
    <source>
        <dbReference type="HAMAP-Rule" id="MF_01510"/>
    </source>
</evidence>